<gene>
    <name evidence="2" type="ORF">BDV30DRAFT_237362</name>
</gene>
<evidence type="ECO:0000313" key="2">
    <source>
        <dbReference type="EMBL" id="KAB8274722.1"/>
    </source>
</evidence>
<feature type="region of interest" description="Disordered" evidence="1">
    <location>
        <begin position="84"/>
        <end position="119"/>
    </location>
</feature>
<reference evidence="2 3" key="1">
    <citation type="submission" date="2019-04" db="EMBL/GenBank/DDBJ databases">
        <title>Fungal friends and foes A comparative genomics study of 23 Aspergillus species from section Flavi.</title>
        <authorList>
            <consortium name="DOE Joint Genome Institute"/>
            <person name="Kjaerbolling I."/>
            <person name="Vesth T.C."/>
            <person name="Frisvad J.C."/>
            <person name="Nybo J.L."/>
            <person name="Theobald S."/>
            <person name="Kildgaard S."/>
            <person name="Petersen T.I."/>
            <person name="Kuo A."/>
            <person name="Sato A."/>
            <person name="Lyhne E.K."/>
            <person name="Kogle M.E."/>
            <person name="Wiebenga A."/>
            <person name="Kun R.S."/>
            <person name="Lubbers R.J."/>
            <person name="Makela M.R."/>
            <person name="Barry K."/>
            <person name="Chovatia M."/>
            <person name="Clum A."/>
            <person name="Daum C."/>
            <person name="Haridas S."/>
            <person name="He G."/>
            <person name="LaButti K."/>
            <person name="Lipzen A."/>
            <person name="Mondo S."/>
            <person name="Pangilinan J."/>
            <person name="Riley R."/>
            <person name="Salamov A."/>
            <person name="Simmons B.A."/>
            <person name="Magnuson J.K."/>
            <person name="Henrissat B."/>
            <person name="Mortensen U.H."/>
            <person name="Larsen T.O."/>
            <person name="De vries R.P."/>
            <person name="Grigoriev I.V."/>
            <person name="Machida M."/>
            <person name="Baker S.E."/>
            <person name="Andersen M.R."/>
        </authorList>
    </citation>
    <scope>NUCLEOTIDE SEQUENCE [LARGE SCALE GENOMIC DNA]</scope>
    <source>
        <strain evidence="2 3">CBS 117635</strain>
    </source>
</reference>
<evidence type="ECO:0000313" key="3">
    <source>
        <dbReference type="Proteomes" id="UP000326289"/>
    </source>
</evidence>
<name>A0A5N6J774_9EURO</name>
<keyword evidence="3" id="KW-1185">Reference proteome</keyword>
<dbReference type="Proteomes" id="UP000326289">
    <property type="component" value="Unassembled WGS sequence"/>
</dbReference>
<evidence type="ECO:0000256" key="1">
    <source>
        <dbReference type="SAM" id="MobiDB-lite"/>
    </source>
</evidence>
<proteinExistence type="predicted"/>
<protein>
    <submittedName>
        <fullName evidence="2">Uncharacterized protein</fullName>
    </submittedName>
</protein>
<accession>A0A5N6J774</accession>
<organism evidence="2 3">
    <name type="scientific">Aspergillus minisclerotigenes</name>
    <dbReference type="NCBI Taxonomy" id="656917"/>
    <lineage>
        <taxon>Eukaryota</taxon>
        <taxon>Fungi</taxon>
        <taxon>Dikarya</taxon>
        <taxon>Ascomycota</taxon>
        <taxon>Pezizomycotina</taxon>
        <taxon>Eurotiomycetes</taxon>
        <taxon>Eurotiomycetidae</taxon>
        <taxon>Eurotiales</taxon>
        <taxon>Aspergillaceae</taxon>
        <taxon>Aspergillus</taxon>
        <taxon>Aspergillus subgen. Circumdati</taxon>
    </lineage>
</organism>
<dbReference type="EMBL" id="ML732786">
    <property type="protein sequence ID" value="KAB8274722.1"/>
    <property type="molecule type" value="Genomic_DNA"/>
</dbReference>
<dbReference type="AlphaFoldDB" id="A0A5N6J774"/>
<sequence length="239" mass="26562">MASYHRVLEVFDRSVDDKTMECNCDIHPWEITIDGETWPGRIRLIAFVDVFFIISYSSNDRFMKGVIIYKDEIALRKLNKLLPPNQKLQGKGDAPASQKPQEKGGSPASQSSNGAVNGEEPDVFKFKKGSVFVVESLGHEIGMRTTFSTSLVRKYTIEINRPVNWALGRRMNRGLKRHNLTRMVQDVVRCGLITKGQLAGHVVGSLVAGGRWNDTISRSITSIGSGSSAQRQALANEKI</sequence>